<sequence>MDKKREILFNINNFSFAFSKALDSIETEYFFVSNGHSRRIAYVCLMLAKEFNYSKEGLSDICAYSLLHNIALKRTKNKNMQYCNLSQTYMQSFPFLLKDQGEVLKYQCEHFDGTGIFGLKESEIPLFSQFISFVDIIDTKFDLSKGDVQNREKILSFIKESESKLFSIDVVECFVEFSQKESFWLDLQNEDEIAAYIFKSLLDVSIALEFEKLLEITSIFYNLVDEDGKLIENCSKLADLYNFDHKDKQTFLIAASLTNLGKFFISDSILNKNSSLDTHEYLKIKSYPYYTKKVLSDVLGFNDITTWATRVQEFINGKGYPYALEGKDLSLKDRVMLISNIFTSLTSKKSYRDAYKKEEAFKILDDMAENSCIDKAIVEDIKEVFK</sequence>
<protein>
    <recommendedName>
        <fullName evidence="1">HD-GYP domain-containing protein</fullName>
    </recommendedName>
</protein>
<dbReference type="AlphaFoldDB" id="A0A4Q0YM03"/>
<dbReference type="InterPro" id="IPR037522">
    <property type="entry name" value="HD_GYP_dom"/>
</dbReference>
<comment type="caution">
    <text evidence="2">The sequence shown here is derived from an EMBL/GenBank/DDBJ whole genome shotgun (WGS) entry which is preliminary data.</text>
</comment>
<dbReference type="GO" id="GO:0009214">
    <property type="term" value="P:cyclic nucleotide catabolic process"/>
    <property type="evidence" value="ECO:0007669"/>
    <property type="project" value="TreeGrafter"/>
</dbReference>
<dbReference type="GO" id="GO:0004112">
    <property type="term" value="F:cyclic-nucleotide phosphodiesterase activity"/>
    <property type="evidence" value="ECO:0007669"/>
    <property type="project" value="TreeGrafter"/>
</dbReference>
<dbReference type="PANTHER" id="PTHR43155">
    <property type="entry name" value="CYCLIC DI-GMP PHOSPHODIESTERASE PA4108-RELATED"/>
    <property type="match status" value="1"/>
</dbReference>
<evidence type="ECO:0000259" key="1">
    <source>
        <dbReference type="PROSITE" id="PS51832"/>
    </source>
</evidence>
<dbReference type="RefSeq" id="WP_128978176.1">
    <property type="nucleotide sequence ID" value="NZ_PDKJ01000001.1"/>
</dbReference>
<dbReference type="PANTHER" id="PTHR43155:SF1">
    <property type="entry name" value="3'3'-CGAMP-SPECIFIC PHOSPHODIESTERASE 1"/>
    <property type="match status" value="1"/>
</dbReference>
<dbReference type="PROSITE" id="PS51832">
    <property type="entry name" value="HD_GYP"/>
    <property type="match status" value="1"/>
</dbReference>
<dbReference type="SUPFAM" id="SSF109604">
    <property type="entry name" value="HD-domain/PDEase-like"/>
    <property type="match status" value="2"/>
</dbReference>
<evidence type="ECO:0000313" key="3">
    <source>
        <dbReference type="Proteomes" id="UP000290172"/>
    </source>
</evidence>
<dbReference type="Pfam" id="PF13487">
    <property type="entry name" value="HD_5"/>
    <property type="match status" value="1"/>
</dbReference>
<dbReference type="EMBL" id="PDKJ01000001">
    <property type="protein sequence ID" value="RXJ70181.1"/>
    <property type="molecule type" value="Genomic_DNA"/>
</dbReference>
<evidence type="ECO:0000313" key="2">
    <source>
        <dbReference type="EMBL" id="RXJ70181.1"/>
    </source>
</evidence>
<proteinExistence type="predicted"/>
<name>A0A4Q0YM03_9BACT</name>
<reference evidence="2 3" key="1">
    <citation type="submission" date="2017-10" db="EMBL/GenBank/DDBJ databases">
        <title>Genomics of the genus Arcobacter.</title>
        <authorList>
            <person name="Perez-Cataluna A."/>
            <person name="Figueras M.J."/>
        </authorList>
    </citation>
    <scope>NUCLEOTIDE SEQUENCE [LARGE SCALE GENOMIC DNA]</scope>
    <source>
        <strain evidence="2 3">CECT 8993</strain>
    </source>
</reference>
<dbReference type="Gene3D" id="1.10.3210.10">
    <property type="entry name" value="Hypothetical protein af1432"/>
    <property type="match status" value="2"/>
</dbReference>
<feature type="domain" description="HD-GYP" evidence="1">
    <location>
        <begin position="187"/>
        <end position="386"/>
    </location>
</feature>
<accession>A0A4Q0YM03</accession>
<dbReference type="Proteomes" id="UP000290172">
    <property type="component" value="Unassembled WGS sequence"/>
</dbReference>
<organism evidence="2 3">
    <name type="scientific">Halarcobacter ebronensis</name>
    <dbReference type="NCBI Taxonomy" id="1462615"/>
    <lineage>
        <taxon>Bacteria</taxon>
        <taxon>Pseudomonadati</taxon>
        <taxon>Campylobacterota</taxon>
        <taxon>Epsilonproteobacteria</taxon>
        <taxon>Campylobacterales</taxon>
        <taxon>Arcobacteraceae</taxon>
        <taxon>Halarcobacter</taxon>
    </lineage>
</organism>
<gene>
    <name evidence="2" type="ORF">CRV08_01040</name>
</gene>